<evidence type="ECO:0000313" key="2">
    <source>
        <dbReference type="EMBL" id="TDF95007.1"/>
    </source>
</evidence>
<dbReference type="GO" id="GO:0005524">
    <property type="term" value="F:ATP binding"/>
    <property type="evidence" value="ECO:0007669"/>
    <property type="project" value="InterPro"/>
</dbReference>
<organism evidence="2 3">
    <name type="scientific">Arthrobacter terricola</name>
    <dbReference type="NCBI Taxonomy" id="2547396"/>
    <lineage>
        <taxon>Bacteria</taxon>
        <taxon>Bacillati</taxon>
        <taxon>Actinomycetota</taxon>
        <taxon>Actinomycetes</taxon>
        <taxon>Micrococcales</taxon>
        <taxon>Micrococcaceae</taxon>
        <taxon>Arthrobacter</taxon>
    </lineage>
</organism>
<sequence length="190" mass="20799">MTPEGFPFFSSMVSHDWRALGYPTQSVAQFWDARSCGVACLRMVYAHFLPDLPILPAMLTEDLLHDGAYSERTGWQHAGLAGHGQRQGLETDCLRFSTKDDFLEAAGRPGALIVSIGPSFESPGTSGHLALVAATTDSGHMRIHRPSSHHPTEGQNIRLDLATFWDHFSGRAIHFRNPLSEATSKEGSTP</sequence>
<keyword evidence="3" id="KW-1185">Reference proteome</keyword>
<feature type="domain" description="Peptidase C39" evidence="1">
    <location>
        <begin position="29"/>
        <end position="175"/>
    </location>
</feature>
<evidence type="ECO:0000313" key="3">
    <source>
        <dbReference type="Proteomes" id="UP000295511"/>
    </source>
</evidence>
<protein>
    <recommendedName>
        <fullName evidence="1">Peptidase C39 domain-containing protein</fullName>
    </recommendedName>
</protein>
<dbReference type="Gene3D" id="3.90.70.10">
    <property type="entry name" value="Cysteine proteinases"/>
    <property type="match status" value="1"/>
</dbReference>
<dbReference type="InterPro" id="IPR005074">
    <property type="entry name" value="Peptidase_C39"/>
</dbReference>
<dbReference type="EMBL" id="SMRU01000014">
    <property type="protein sequence ID" value="TDF95007.1"/>
    <property type="molecule type" value="Genomic_DNA"/>
</dbReference>
<reference evidence="2 3" key="1">
    <citation type="submission" date="2019-03" db="EMBL/GenBank/DDBJ databases">
        <title>Whole genome sequence of Arthrobacter sp JH1-1.</title>
        <authorList>
            <person name="Trinh H.N."/>
        </authorList>
    </citation>
    <scope>NUCLEOTIDE SEQUENCE [LARGE SCALE GENOMIC DNA]</scope>
    <source>
        <strain evidence="2 3">JH1-1</strain>
    </source>
</reference>
<proteinExistence type="predicted"/>
<dbReference type="GO" id="GO:0008233">
    <property type="term" value="F:peptidase activity"/>
    <property type="evidence" value="ECO:0007669"/>
    <property type="project" value="InterPro"/>
</dbReference>
<dbReference type="AlphaFoldDB" id="A0A4R5KKH4"/>
<dbReference type="GO" id="GO:0016020">
    <property type="term" value="C:membrane"/>
    <property type="evidence" value="ECO:0007669"/>
    <property type="project" value="InterPro"/>
</dbReference>
<name>A0A4R5KKH4_9MICC</name>
<comment type="caution">
    <text evidence="2">The sequence shown here is derived from an EMBL/GenBank/DDBJ whole genome shotgun (WGS) entry which is preliminary data.</text>
</comment>
<gene>
    <name evidence="2" type="ORF">E1809_12940</name>
</gene>
<dbReference type="PROSITE" id="PS50990">
    <property type="entry name" value="PEPTIDASE_C39"/>
    <property type="match status" value="1"/>
</dbReference>
<dbReference type="OrthoDB" id="2602488at2"/>
<dbReference type="Proteomes" id="UP000295511">
    <property type="component" value="Unassembled WGS sequence"/>
</dbReference>
<accession>A0A4R5KKH4</accession>
<evidence type="ECO:0000259" key="1">
    <source>
        <dbReference type="PROSITE" id="PS50990"/>
    </source>
</evidence>
<dbReference type="GO" id="GO:0006508">
    <property type="term" value="P:proteolysis"/>
    <property type="evidence" value="ECO:0007669"/>
    <property type="project" value="InterPro"/>
</dbReference>